<evidence type="ECO:0000256" key="1">
    <source>
        <dbReference type="SAM" id="MobiDB-lite"/>
    </source>
</evidence>
<dbReference type="KEGG" id="vg:63742952"/>
<keyword evidence="3" id="KW-1185">Reference proteome</keyword>
<dbReference type="GeneID" id="63742952"/>
<name>A0A7L7SP51_9CAUD</name>
<dbReference type="RefSeq" id="YP_010049633.1">
    <property type="nucleotide sequence ID" value="NC_054392.1"/>
</dbReference>
<protein>
    <submittedName>
        <fullName evidence="2">Minor tail protein</fullName>
    </submittedName>
</protein>
<reference evidence="2 3" key="1">
    <citation type="submission" date="2020-07" db="EMBL/GenBank/DDBJ databases">
        <authorList>
            <person name="Buterbaugh K.M."/>
            <person name="Dean A.J."/>
            <person name="Durmis N.D."/>
            <person name="Gonzalez I.M."/>
            <person name="Kowalski E.M."/>
            <person name="Mundorff O.G."/>
            <person name="Vimal D."/>
            <person name="Chamarti P.R."/>
            <person name="Xu J."/>
            <person name="Butela K.A."/>
            <person name="Garlena R.A."/>
            <person name="Russell D.A."/>
            <person name="Pope W.H."/>
            <person name="Jacobs-Sera D."/>
            <person name="Hatfull G.F."/>
        </authorList>
    </citation>
    <scope>NUCLEOTIDE SEQUENCE [LARGE SCALE GENOMIC DNA]</scope>
</reference>
<proteinExistence type="predicted"/>
<feature type="region of interest" description="Disordered" evidence="1">
    <location>
        <begin position="148"/>
        <end position="180"/>
    </location>
</feature>
<dbReference type="Proteomes" id="UP000516653">
    <property type="component" value="Segment"/>
</dbReference>
<evidence type="ECO:0000313" key="3">
    <source>
        <dbReference type="Proteomes" id="UP000516653"/>
    </source>
</evidence>
<sequence>MPEDPIERITTDLEIYGIPQPAGSPPMTETYLHVRYRPDGNAARAKLGLPAYEGKQGPSGPPGAIHKGEKTTAQLQSLATVLSMANLNWSYRNTDTNDQYVWDGDEFVIYADVFSTPGPPGPPPNLQAGSLTVGGEVPEDAQFGVRVSGTSPNYTLDLDLPDPPKGDKGDTGPSGSIYTSVDVDPEIAPSDGDILVHDADTNKLQWSPGGYWIEEYVVPPSGFPNFNKASSDTRQLLFTVVIPAKAFRYRFDFTGGVDLNAKPGHQIDVEIRTNIGTPSNPQVNGPLVGYGKGQDGEGWREVAFRAHSDVAIDPTSSTGVIEPGTEVTLYVSAVKIAGILFGWGGRNDKAQLRVRLLRVR</sequence>
<evidence type="ECO:0000313" key="2">
    <source>
        <dbReference type="EMBL" id="QOC55724.1"/>
    </source>
</evidence>
<gene>
    <name evidence="2" type="primary">24</name>
    <name evidence="2" type="ORF">SEA_ARCHIMEDES_24</name>
</gene>
<organism evidence="2 3">
    <name type="scientific">Gordonia phage Archimedes</name>
    <dbReference type="NCBI Taxonomy" id="2759389"/>
    <lineage>
        <taxon>Viruses</taxon>
        <taxon>Duplodnaviria</taxon>
        <taxon>Heunggongvirae</taxon>
        <taxon>Uroviricota</taxon>
        <taxon>Caudoviricetes</taxon>
        <taxon>Archimedesvirus</taxon>
        <taxon>Archimedesvirus archimedes</taxon>
    </lineage>
</organism>
<dbReference type="EMBL" id="MT771339">
    <property type="protein sequence ID" value="QOC55724.1"/>
    <property type="molecule type" value="Genomic_DNA"/>
</dbReference>
<accession>A0A7L7SP51</accession>